<evidence type="ECO:0000313" key="13">
    <source>
        <dbReference type="Proteomes" id="UP000199183"/>
    </source>
</evidence>
<protein>
    <recommendedName>
        <fullName evidence="8">Neutral metalloproteinase</fullName>
        <ecNumber evidence="8">3.4.24.-</ecNumber>
    </recommendedName>
</protein>
<dbReference type="InterPro" id="IPR027268">
    <property type="entry name" value="Peptidase_M4/M1_CTD_sf"/>
</dbReference>
<evidence type="ECO:0000256" key="8">
    <source>
        <dbReference type="RuleBase" id="RU366073"/>
    </source>
</evidence>
<organism evidence="12 13">
    <name type="scientific">Paramicrobacterium humi</name>
    <dbReference type="NCBI Taxonomy" id="640635"/>
    <lineage>
        <taxon>Bacteria</taxon>
        <taxon>Bacillati</taxon>
        <taxon>Actinomycetota</taxon>
        <taxon>Actinomycetes</taxon>
        <taxon>Micrococcales</taxon>
        <taxon>Microbacteriaceae</taxon>
        <taxon>Paramicrobacterium</taxon>
    </lineage>
</organism>
<dbReference type="GO" id="GO:0006508">
    <property type="term" value="P:proteolysis"/>
    <property type="evidence" value="ECO:0007669"/>
    <property type="project" value="UniProtKB-KW"/>
</dbReference>
<dbReference type="EC" id="3.4.24.-" evidence="8"/>
<proteinExistence type="inferred from homology"/>
<dbReference type="SUPFAM" id="SSF55486">
    <property type="entry name" value="Metalloproteases ('zincins'), catalytic domain"/>
    <property type="match status" value="1"/>
</dbReference>
<dbReference type="EMBL" id="FNRY01000001">
    <property type="protein sequence ID" value="SEC08817.1"/>
    <property type="molecule type" value="Genomic_DNA"/>
</dbReference>
<feature type="region of interest" description="Disordered" evidence="9">
    <location>
        <begin position="350"/>
        <end position="379"/>
    </location>
</feature>
<evidence type="ECO:0000259" key="11">
    <source>
        <dbReference type="Pfam" id="PF02868"/>
    </source>
</evidence>
<comment type="cofactor">
    <cofactor evidence="8">
        <name>Zn(2+)</name>
        <dbReference type="ChEBI" id="CHEBI:29105"/>
    </cofactor>
</comment>
<dbReference type="InterPro" id="IPR001570">
    <property type="entry name" value="Peptidase_M4_C_domain"/>
</dbReference>
<feature type="region of interest" description="Disordered" evidence="9">
    <location>
        <begin position="42"/>
        <end position="63"/>
    </location>
</feature>
<dbReference type="GO" id="GO:0004222">
    <property type="term" value="F:metalloendopeptidase activity"/>
    <property type="evidence" value="ECO:0007669"/>
    <property type="project" value="UniProtKB-UniRule"/>
</dbReference>
<dbReference type="PRINTS" id="PR00730">
    <property type="entry name" value="THERMOLYSIN"/>
</dbReference>
<feature type="active site" evidence="7">
    <location>
        <position position="169"/>
    </location>
</feature>
<evidence type="ECO:0000313" key="12">
    <source>
        <dbReference type="EMBL" id="SEC08817.1"/>
    </source>
</evidence>
<comment type="function">
    <text evidence="8">Extracellular zinc metalloprotease.</text>
</comment>
<evidence type="ECO:0000256" key="1">
    <source>
        <dbReference type="ARBA" id="ARBA00009388"/>
    </source>
</evidence>
<dbReference type="AlphaFoldDB" id="A0A1H4PN10"/>
<evidence type="ECO:0000256" key="7">
    <source>
        <dbReference type="PIRSR" id="PIRSR623612-1"/>
    </source>
</evidence>
<dbReference type="Proteomes" id="UP000199183">
    <property type="component" value="Unassembled WGS sequence"/>
</dbReference>
<dbReference type="InterPro" id="IPR052759">
    <property type="entry name" value="Metalloprotease_M4"/>
</dbReference>
<comment type="similarity">
    <text evidence="1 8">Belongs to the peptidase M4 family.</text>
</comment>
<feature type="active site" description="Proton donor" evidence="7">
    <location>
        <position position="270"/>
    </location>
</feature>
<comment type="subcellular location">
    <subcellularLocation>
        <location evidence="8">Secreted</location>
    </subcellularLocation>
</comment>
<dbReference type="PANTHER" id="PTHR43579">
    <property type="match status" value="1"/>
</dbReference>
<dbReference type="Gene3D" id="1.10.390.10">
    <property type="entry name" value="Neutral Protease Domain 2"/>
    <property type="match status" value="1"/>
</dbReference>
<dbReference type="Gene3D" id="3.10.170.10">
    <property type="match status" value="1"/>
</dbReference>
<dbReference type="CDD" id="cd09597">
    <property type="entry name" value="M4_TLP"/>
    <property type="match status" value="1"/>
</dbReference>
<keyword evidence="6 8" id="KW-0482">Metalloprotease</keyword>
<evidence type="ECO:0000256" key="4">
    <source>
        <dbReference type="ARBA" id="ARBA00022801"/>
    </source>
</evidence>
<dbReference type="InterPro" id="IPR023612">
    <property type="entry name" value="Peptidase_M4"/>
</dbReference>
<evidence type="ECO:0000256" key="2">
    <source>
        <dbReference type="ARBA" id="ARBA00022670"/>
    </source>
</evidence>
<reference evidence="12 13" key="1">
    <citation type="submission" date="2016-10" db="EMBL/GenBank/DDBJ databases">
        <authorList>
            <person name="de Groot N.N."/>
        </authorList>
    </citation>
    <scope>NUCLEOTIDE SEQUENCE [LARGE SCALE GENOMIC DNA]</scope>
    <source>
        <strain evidence="12 13">DSM 21799</strain>
    </source>
</reference>
<keyword evidence="3" id="KW-0479">Metal-binding</keyword>
<accession>A0A1H4PN10</accession>
<keyword evidence="13" id="KW-1185">Reference proteome</keyword>
<keyword evidence="8" id="KW-0964">Secreted</keyword>
<dbReference type="Pfam" id="PF20242">
    <property type="entry name" value="Emfourin"/>
    <property type="match status" value="1"/>
</dbReference>
<keyword evidence="4 8" id="KW-0378">Hydrolase</keyword>
<dbReference type="GO" id="GO:0046872">
    <property type="term" value="F:metal ion binding"/>
    <property type="evidence" value="ECO:0007669"/>
    <property type="project" value="UniProtKB-UniRule"/>
</dbReference>
<keyword evidence="5 8" id="KW-0862">Zinc</keyword>
<name>A0A1H4PN10_9MICO</name>
<dbReference type="RefSeq" id="WP_091185035.1">
    <property type="nucleotide sequence ID" value="NZ_FNRY01000001.1"/>
</dbReference>
<dbReference type="OrthoDB" id="291295at2"/>
<feature type="domain" description="Peptidase M4 C-terminal" evidence="11">
    <location>
        <begin position="179"/>
        <end position="346"/>
    </location>
</feature>
<evidence type="ECO:0000259" key="10">
    <source>
        <dbReference type="Pfam" id="PF01447"/>
    </source>
</evidence>
<sequence>MDRERTRAVVPPYLLDRIASAERFRSASAAARRTLLTQSPGRSAVIAATGTPREQPRSAAASRSLRREVYDAKHAQSLPGALVRAEGAPAADDVAVNEAYDGLGKTYALYRDVYGRDSIDGAGMPLLASVHYGTDYDNAFWDGTRMVFGDGDGEVFRRFTISVSVIGHELTHGVTERTAALRYQGQSGALNESVSDVFGCLVEQYALGQSVDQATWLVGAGLFTDEVQGIALRSMKAPGTAYDDDVLGKDPQPATMAGYVDTTDDEGGVHINSGIPNRAFYLTAEALGGHAWDRAGAVWYATLTGGRLAADATFEDFASLTVTTAEEGFDATVASAVRDAWQTVGVLGASASTGTSHTPPAAPAGARKPETVSVERSGGVTGIPRAWRVDVAAQPDPDAWIDLLERLPWADAAHAGEPQGADRFRYRIRCSPPPRAIDDADAQIEVVLTETELTASWQELIMWVRTADGDDTA</sequence>
<evidence type="ECO:0000256" key="3">
    <source>
        <dbReference type="ARBA" id="ARBA00022723"/>
    </source>
</evidence>
<dbReference type="Pfam" id="PF02868">
    <property type="entry name" value="Peptidase_M4_C"/>
    <property type="match status" value="1"/>
</dbReference>
<gene>
    <name evidence="12" type="ORF">SAMN04489806_2561</name>
</gene>
<feature type="domain" description="Peptidase M4" evidence="10">
    <location>
        <begin position="67"/>
        <end position="176"/>
    </location>
</feature>
<evidence type="ECO:0000256" key="6">
    <source>
        <dbReference type="ARBA" id="ARBA00023049"/>
    </source>
</evidence>
<dbReference type="PANTHER" id="PTHR43579:SF1">
    <property type="entry name" value="NEUTRAL METALLOPROTEINASE"/>
    <property type="match status" value="1"/>
</dbReference>
<dbReference type="STRING" id="640635.SAMN04489806_2561"/>
<dbReference type="InterPro" id="IPR013856">
    <property type="entry name" value="Peptidase_M4_domain"/>
</dbReference>
<dbReference type="InterPro" id="IPR049457">
    <property type="entry name" value="Emfourin"/>
</dbReference>
<evidence type="ECO:0000256" key="5">
    <source>
        <dbReference type="ARBA" id="ARBA00022833"/>
    </source>
</evidence>
<evidence type="ECO:0000256" key="9">
    <source>
        <dbReference type="SAM" id="MobiDB-lite"/>
    </source>
</evidence>
<keyword evidence="2 8" id="KW-0645">Protease</keyword>
<dbReference type="Pfam" id="PF01447">
    <property type="entry name" value="Peptidase_M4"/>
    <property type="match status" value="1"/>
</dbReference>
<dbReference type="GO" id="GO:0005576">
    <property type="term" value="C:extracellular region"/>
    <property type="evidence" value="ECO:0007669"/>
    <property type="project" value="UniProtKB-SubCell"/>
</dbReference>